<feature type="domain" description="Methyltransferase" evidence="1">
    <location>
        <begin position="37"/>
        <end position="132"/>
    </location>
</feature>
<dbReference type="SUPFAM" id="SSF53335">
    <property type="entry name" value="S-adenosyl-L-methionine-dependent methyltransferases"/>
    <property type="match status" value="1"/>
</dbReference>
<proteinExistence type="predicted"/>
<dbReference type="Gene3D" id="3.40.50.150">
    <property type="entry name" value="Vaccinia Virus protein VP39"/>
    <property type="match status" value="1"/>
</dbReference>
<dbReference type="InterPro" id="IPR041698">
    <property type="entry name" value="Methyltransf_25"/>
</dbReference>
<dbReference type="Proteomes" id="UP000198600">
    <property type="component" value="Chromosome I"/>
</dbReference>
<gene>
    <name evidence="2" type="ORF">SAMN05216202_4231</name>
</gene>
<dbReference type="AlphaFoldDB" id="A0A1H2NNT9"/>
<dbReference type="OrthoDB" id="8564939at2"/>
<dbReference type="Pfam" id="PF13649">
    <property type="entry name" value="Methyltransf_25"/>
    <property type="match status" value="1"/>
</dbReference>
<reference evidence="3" key="1">
    <citation type="submission" date="2016-10" db="EMBL/GenBank/DDBJ databases">
        <authorList>
            <person name="Varghese N."/>
            <person name="Submissions S."/>
        </authorList>
    </citation>
    <scope>NUCLEOTIDE SEQUENCE [LARGE SCALE GENOMIC DNA]</scope>
    <source>
        <strain evidence="3">LMG 2223</strain>
    </source>
</reference>
<dbReference type="RefSeq" id="WP_084379869.1">
    <property type="nucleotide sequence ID" value="NZ_LS483433.1"/>
</dbReference>
<dbReference type="STRING" id="46679.SAMN05216202_4231"/>
<dbReference type="EMBL" id="LT629802">
    <property type="protein sequence ID" value="SDV07008.1"/>
    <property type="molecule type" value="Genomic_DNA"/>
</dbReference>
<evidence type="ECO:0000259" key="1">
    <source>
        <dbReference type="Pfam" id="PF13649"/>
    </source>
</evidence>
<keyword evidence="3" id="KW-1185">Reference proteome</keyword>
<evidence type="ECO:0000313" key="2">
    <source>
        <dbReference type="EMBL" id="SDV07008.1"/>
    </source>
</evidence>
<name>A0A1H2NNT9_9PSED</name>
<sequence>MDVYTKTLNQTGFALNAVLDPVAQQFVEFTQGASLPVLELGCAYGMSSLACLGNRVTLILNDLDERHLRSAMERCPVHQRNHLVLLPGDLETLPILERSLAAILCCRVIHFFDPDKVLRSLARVRHWLAPGGKAFFTVESPYLGIWPKFYEDFQRRRHQGLLFPGHMRVRDYVCDNDIAANLPEWMNLFDVETLSEVFRVSGFQVESCQFIPRPYFFEQLRLDGRESVGIIAVKH</sequence>
<evidence type="ECO:0000313" key="3">
    <source>
        <dbReference type="Proteomes" id="UP000198600"/>
    </source>
</evidence>
<accession>A0A1H2NNT9</accession>
<protein>
    <submittedName>
        <fullName evidence="2">Polyketide synthase PksL</fullName>
    </submittedName>
</protein>
<organism evidence="2 3">
    <name type="scientific">Pseudomonas mucidolens</name>
    <dbReference type="NCBI Taxonomy" id="46679"/>
    <lineage>
        <taxon>Bacteria</taxon>
        <taxon>Pseudomonadati</taxon>
        <taxon>Pseudomonadota</taxon>
        <taxon>Gammaproteobacteria</taxon>
        <taxon>Pseudomonadales</taxon>
        <taxon>Pseudomonadaceae</taxon>
        <taxon>Pseudomonas</taxon>
    </lineage>
</organism>
<dbReference type="CDD" id="cd02440">
    <property type="entry name" value="AdoMet_MTases"/>
    <property type="match status" value="1"/>
</dbReference>
<dbReference type="InterPro" id="IPR029063">
    <property type="entry name" value="SAM-dependent_MTases_sf"/>
</dbReference>